<accession>A0A162WVQ7</accession>
<comment type="caution">
    <text evidence="1">The sequence shown here is derived from an EMBL/GenBank/DDBJ whole genome shotgun (WGS) entry which is preliminary data.</text>
</comment>
<keyword evidence="2" id="KW-1185">Reference proteome</keyword>
<dbReference type="RefSeq" id="WP_066319133.1">
    <property type="nucleotide sequence ID" value="NZ_LQRT01000058.1"/>
</dbReference>
<evidence type="ECO:0000313" key="1">
    <source>
        <dbReference type="EMBL" id="KZS38301.1"/>
    </source>
</evidence>
<organism evidence="1 2">
    <name type="scientific">Aquimarina aggregata</name>
    <dbReference type="NCBI Taxonomy" id="1642818"/>
    <lineage>
        <taxon>Bacteria</taxon>
        <taxon>Pseudomonadati</taxon>
        <taxon>Bacteroidota</taxon>
        <taxon>Flavobacteriia</taxon>
        <taxon>Flavobacteriales</taxon>
        <taxon>Flavobacteriaceae</taxon>
        <taxon>Aquimarina</taxon>
    </lineage>
</organism>
<dbReference type="AlphaFoldDB" id="A0A162WVQ7"/>
<reference evidence="1 2" key="1">
    <citation type="submission" date="2016-01" db="EMBL/GenBank/DDBJ databases">
        <title>The draft genome sequence of Aquimarina sp. RZW4-3-2.</title>
        <authorList>
            <person name="Wang Y."/>
        </authorList>
    </citation>
    <scope>NUCLEOTIDE SEQUENCE [LARGE SCALE GENOMIC DNA]</scope>
    <source>
        <strain evidence="1 2">RZW4-3-2</strain>
    </source>
</reference>
<proteinExistence type="predicted"/>
<dbReference type="EMBL" id="LQRT01000058">
    <property type="protein sequence ID" value="KZS38301.1"/>
    <property type="molecule type" value="Genomic_DNA"/>
</dbReference>
<dbReference type="Proteomes" id="UP000076715">
    <property type="component" value="Unassembled WGS sequence"/>
</dbReference>
<evidence type="ECO:0000313" key="2">
    <source>
        <dbReference type="Proteomes" id="UP000076715"/>
    </source>
</evidence>
<sequence length="264" mass="31651">MKQFVLTIIILCTAYLSFGQDKQVKLENIKDQMEIIDSYTEFDTFYLDPEEFLDKMADHGAELNGFYEHERLKKITRKVGTRKADILTTFYFWNDQLIYVDYKQKPYIMETNDYGQKVPNYAKTYTKYESNHFFNNGDIIEKKEIGYSMPDVSPEEDFLAYANKMKSLLDNKFYNKDTYEALQGRWLYMENTDDYIIFEGTIRFNFYAGKFANRLKTRIDEGVLECFFPMDDRIYRYKIDNLDENVLTLIDLFSKEQFMYAKVD</sequence>
<gene>
    <name evidence="1" type="ORF">AWE51_17220</name>
</gene>
<name>A0A162WVQ7_9FLAO</name>
<dbReference type="STRING" id="1642818.AWE51_17220"/>
<protein>
    <submittedName>
        <fullName evidence="1">Uncharacterized protein</fullName>
    </submittedName>
</protein>
<dbReference type="OrthoDB" id="1157753at2"/>